<sequence>MALGRGAGRCRASTSRGQIRHARLAGRSIDRPVAACRHPGCRAGDEARTKLERQGLPVKSTRTTGSWPSPRTSRMFGHLPRWTGNSLALIEEGARLGPVFSLQLWRPAVVGYSPDWNRLVLGDAAGFRSGGSLSQLSPYLSGGVVALDAPAHRGRRALMNPAFHRRDIAARFAEPLQELIDRSMPSGDFDASQWSSALMQNMIQEVFVGKSFPEKVLHNFLKPLDTPMPGPLLRRPFKIRRMQSALRTALNEADPTTLAPLFGSLEGGVEEARVAIAAAYDTTAHTLAFALWELAARPDLRVPELAESVVQETLRLYPAGWIGSRVATNDTEFKGRTIPAGMLILYSPYLTHRDPELWRNPLHFSPERFSDPLPPWGYIPFSAGERTCLGAALASLTLQTAVKAFADRSLTRVNGDGSPRGGLTLAPKGPLVLTRGS</sequence>
<keyword evidence="3" id="KW-0503">Monooxygenase</keyword>
<dbReference type="PRINTS" id="PR00385">
    <property type="entry name" value="P450"/>
</dbReference>
<dbReference type="GO" id="GO:0004497">
    <property type="term" value="F:monooxygenase activity"/>
    <property type="evidence" value="ECO:0007669"/>
    <property type="project" value="UniProtKB-KW"/>
</dbReference>
<dbReference type="InterPro" id="IPR036396">
    <property type="entry name" value="Cyt_P450_sf"/>
</dbReference>
<accession>A0A3G8ZPK7</accession>
<dbReference type="SUPFAM" id="SSF48264">
    <property type="entry name" value="Cytochrome P450"/>
    <property type="match status" value="1"/>
</dbReference>
<dbReference type="AlphaFoldDB" id="A0A3G8ZPK7"/>
<dbReference type="GO" id="GO:0020037">
    <property type="term" value="F:heme binding"/>
    <property type="evidence" value="ECO:0007669"/>
    <property type="project" value="InterPro"/>
</dbReference>
<dbReference type="PANTHER" id="PTHR24305:SF166">
    <property type="entry name" value="CYTOCHROME P450 12A4, MITOCHONDRIAL-RELATED"/>
    <property type="match status" value="1"/>
</dbReference>
<keyword evidence="6" id="KW-1185">Reference proteome</keyword>
<dbReference type="KEGG" id="nak:EH165_14435"/>
<dbReference type="PRINTS" id="PR00359">
    <property type="entry name" value="BP450"/>
</dbReference>
<proteinExistence type="inferred from homology"/>
<dbReference type="Gene3D" id="1.10.630.10">
    <property type="entry name" value="Cytochrome P450"/>
    <property type="match status" value="1"/>
</dbReference>
<evidence type="ECO:0000256" key="2">
    <source>
        <dbReference type="ARBA" id="ARBA00010617"/>
    </source>
</evidence>
<dbReference type="GO" id="GO:0005506">
    <property type="term" value="F:iron ion binding"/>
    <property type="evidence" value="ECO:0007669"/>
    <property type="project" value="InterPro"/>
</dbReference>
<evidence type="ECO:0000256" key="1">
    <source>
        <dbReference type="ARBA" id="ARBA00001971"/>
    </source>
</evidence>
<evidence type="ECO:0000256" key="3">
    <source>
        <dbReference type="RuleBase" id="RU000461"/>
    </source>
</evidence>
<dbReference type="PANTHER" id="PTHR24305">
    <property type="entry name" value="CYTOCHROME P450"/>
    <property type="match status" value="1"/>
</dbReference>
<organism evidence="5 6">
    <name type="scientific">Nakamurella antarctica</name>
    <dbReference type="NCBI Taxonomy" id="1902245"/>
    <lineage>
        <taxon>Bacteria</taxon>
        <taxon>Bacillati</taxon>
        <taxon>Actinomycetota</taxon>
        <taxon>Actinomycetes</taxon>
        <taxon>Nakamurellales</taxon>
        <taxon>Nakamurellaceae</taxon>
        <taxon>Nakamurella</taxon>
    </lineage>
</organism>
<dbReference type="Proteomes" id="UP000268084">
    <property type="component" value="Chromosome"/>
</dbReference>
<name>A0A3G8ZPK7_9ACTN</name>
<reference evidence="5 6" key="2">
    <citation type="submission" date="2018-12" db="EMBL/GenBank/DDBJ databases">
        <title>Nakamurella antarcticus sp. nov., isolated from Antarctica South Shetland Islands soil.</title>
        <authorList>
            <person name="Peng F."/>
        </authorList>
    </citation>
    <scope>NUCLEOTIDE SEQUENCE [LARGE SCALE GENOMIC DNA]</scope>
    <source>
        <strain evidence="5 6">S14-144</strain>
    </source>
</reference>
<keyword evidence="3" id="KW-0479">Metal-binding</keyword>
<dbReference type="OrthoDB" id="7376058at2"/>
<keyword evidence="3" id="KW-0408">Iron</keyword>
<comment type="similarity">
    <text evidence="2 3">Belongs to the cytochrome P450 family.</text>
</comment>
<feature type="region of interest" description="Disordered" evidence="4">
    <location>
        <begin position="45"/>
        <end position="72"/>
    </location>
</feature>
<dbReference type="GO" id="GO:0016705">
    <property type="term" value="F:oxidoreductase activity, acting on paired donors, with incorporation or reduction of molecular oxygen"/>
    <property type="evidence" value="ECO:0007669"/>
    <property type="project" value="InterPro"/>
</dbReference>
<feature type="compositionally biased region" description="Polar residues" evidence="4">
    <location>
        <begin position="60"/>
        <end position="72"/>
    </location>
</feature>
<evidence type="ECO:0000256" key="4">
    <source>
        <dbReference type="SAM" id="MobiDB-lite"/>
    </source>
</evidence>
<evidence type="ECO:0000313" key="6">
    <source>
        <dbReference type="Proteomes" id="UP000268084"/>
    </source>
</evidence>
<dbReference type="EMBL" id="CP034170">
    <property type="protein sequence ID" value="AZI59159.1"/>
    <property type="molecule type" value="Genomic_DNA"/>
</dbReference>
<evidence type="ECO:0000313" key="5">
    <source>
        <dbReference type="EMBL" id="AZI59159.1"/>
    </source>
</evidence>
<keyword evidence="3" id="KW-0560">Oxidoreductase</keyword>
<dbReference type="InterPro" id="IPR017972">
    <property type="entry name" value="Cyt_P450_CS"/>
</dbReference>
<protein>
    <submittedName>
        <fullName evidence="5">Cytochrome P450</fullName>
    </submittedName>
</protein>
<gene>
    <name evidence="5" type="ORF">EH165_14435</name>
</gene>
<dbReference type="InterPro" id="IPR002397">
    <property type="entry name" value="Cyt_P450_B"/>
</dbReference>
<comment type="cofactor">
    <cofactor evidence="1">
        <name>heme</name>
        <dbReference type="ChEBI" id="CHEBI:30413"/>
    </cofactor>
</comment>
<dbReference type="InterPro" id="IPR050121">
    <property type="entry name" value="Cytochrome_P450_monoxygenase"/>
</dbReference>
<reference evidence="5 6" key="1">
    <citation type="submission" date="2018-11" db="EMBL/GenBank/DDBJ databases">
        <authorList>
            <person name="Da X."/>
        </authorList>
    </citation>
    <scope>NUCLEOTIDE SEQUENCE [LARGE SCALE GENOMIC DNA]</scope>
    <source>
        <strain evidence="5 6">S14-144</strain>
    </source>
</reference>
<keyword evidence="3" id="KW-0349">Heme</keyword>
<dbReference type="Pfam" id="PF00067">
    <property type="entry name" value="p450"/>
    <property type="match status" value="1"/>
</dbReference>
<dbReference type="PROSITE" id="PS00086">
    <property type="entry name" value="CYTOCHROME_P450"/>
    <property type="match status" value="1"/>
</dbReference>
<dbReference type="InterPro" id="IPR001128">
    <property type="entry name" value="Cyt_P450"/>
</dbReference>